<evidence type="ECO:0008006" key="3">
    <source>
        <dbReference type="Google" id="ProtNLM"/>
    </source>
</evidence>
<evidence type="ECO:0000313" key="1">
    <source>
        <dbReference type="EMBL" id="RYP87800.1"/>
    </source>
</evidence>
<dbReference type="EMBL" id="SDKM01000005">
    <property type="protein sequence ID" value="RYP87800.1"/>
    <property type="molecule type" value="Genomic_DNA"/>
</dbReference>
<dbReference type="OrthoDB" id="3255669at2"/>
<evidence type="ECO:0000313" key="2">
    <source>
        <dbReference type="Proteomes" id="UP000295198"/>
    </source>
</evidence>
<dbReference type="Proteomes" id="UP000295198">
    <property type="component" value="Unassembled WGS sequence"/>
</dbReference>
<sequence>MPSVVPRDVEVAVGLPGDDLVPHADVVMDRAFSVDARPAAVWPWLEQLGKRRAGWYLPRRLERALPSSRRALRRLDPSYGGLQVGDVIPDYGGRDETFTVAMTAAPSYLVYTSRRRGTDVSWAIVLTPEDVRTRVHLRLRLGPVKHVRLAEVAGGLFDALTIAGMAAGLRERVC</sequence>
<organism evidence="1 2">
    <name type="scientific">Nocardioides guangzhouensis</name>
    <dbReference type="NCBI Taxonomy" id="2497878"/>
    <lineage>
        <taxon>Bacteria</taxon>
        <taxon>Bacillati</taxon>
        <taxon>Actinomycetota</taxon>
        <taxon>Actinomycetes</taxon>
        <taxon>Propionibacteriales</taxon>
        <taxon>Nocardioidaceae</taxon>
        <taxon>Nocardioides</taxon>
    </lineage>
</organism>
<accession>A0A4Q4ZHV0</accession>
<reference evidence="1 2" key="1">
    <citation type="submission" date="2019-01" db="EMBL/GenBank/DDBJ databases">
        <title>Nocardioides guangzhouensis sp. nov., an actinobacterium isolated from soil.</title>
        <authorList>
            <person name="Fu Y."/>
            <person name="Cai Y."/>
            <person name="Lin Z."/>
            <person name="Chen P."/>
        </authorList>
    </citation>
    <scope>NUCLEOTIDE SEQUENCE [LARGE SCALE GENOMIC DNA]</scope>
    <source>
        <strain evidence="1 2">130</strain>
    </source>
</reference>
<protein>
    <recommendedName>
        <fullName evidence="3">SRPBCC family protein</fullName>
    </recommendedName>
</protein>
<keyword evidence="2" id="KW-1185">Reference proteome</keyword>
<dbReference type="SUPFAM" id="SSF55961">
    <property type="entry name" value="Bet v1-like"/>
    <property type="match status" value="1"/>
</dbReference>
<gene>
    <name evidence="1" type="ORF">EKO23_04655</name>
</gene>
<comment type="caution">
    <text evidence="1">The sequence shown here is derived from an EMBL/GenBank/DDBJ whole genome shotgun (WGS) entry which is preliminary data.</text>
</comment>
<name>A0A4Q4ZHV0_9ACTN</name>
<proteinExistence type="predicted"/>
<dbReference type="AlphaFoldDB" id="A0A4Q4ZHV0"/>